<dbReference type="EMBL" id="CH991566">
    <property type="protein sequence ID" value="EDQ86367.1"/>
    <property type="molecule type" value="Genomic_DNA"/>
</dbReference>
<sequence>MVRGVVGLLLVVMAGVGVGEEVERARIMPQTQEGVDHLVLMANRVTLVSDRLAFWVDGRFWSMAGLEDAIGVQRERVFLGRLPMLSTWGPTEEVPGVPRVQQHANGELQVQAPEIVLCDPLSVGTGSVLADLVRWVTEVDSADLPVINLTETSLWAEACRLDQSARRPQIRRRDNILLLSAPGGLQITGELEVQGVEELAIAAEMNWLRVQNRPFCPRQCEDNAAACRTNAYVYLDDFVCNSKHDGGGWMLAAASVSDGLNTWTWNRRTLLSERGPNIGAPSTVGTTDFRSAYVLEDVNFRDLFFLHEPSGHWASYHDVGDYGQSLMSYFASVVPACFGPSFPMATGTLVDKNQNSSSRLCDTRLYIHPQDKDGNVGYCPRSAADDTYGPAWSGASSIYSSGCPMDDPGYFSMGADYRKGHVERNGRGFAHGMNVNEAPLSRLLMFVR</sequence>
<dbReference type="Proteomes" id="UP000001357">
    <property type="component" value="Unassembled WGS sequence"/>
</dbReference>
<proteinExistence type="predicted"/>
<evidence type="ECO:0000256" key="1">
    <source>
        <dbReference type="SAM" id="SignalP"/>
    </source>
</evidence>
<dbReference type="RefSeq" id="XP_001748757.1">
    <property type="nucleotide sequence ID" value="XM_001748705.1"/>
</dbReference>
<keyword evidence="3" id="KW-1185">Reference proteome</keyword>
<dbReference type="AlphaFoldDB" id="A9V7U9"/>
<name>A9V7U9_MONBE</name>
<accession>A9V7U9</accession>
<evidence type="ECO:0000313" key="3">
    <source>
        <dbReference type="Proteomes" id="UP000001357"/>
    </source>
</evidence>
<feature type="chain" id="PRO_5002744777" description="Fibrinogen C-terminal domain-containing protein" evidence="1">
    <location>
        <begin position="20"/>
        <end position="448"/>
    </location>
</feature>
<reference evidence="2 3" key="1">
    <citation type="journal article" date="2008" name="Nature">
        <title>The genome of the choanoflagellate Monosiga brevicollis and the origin of metazoans.</title>
        <authorList>
            <consortium name="JGI Sequencing"/>
            <person name="King N."/>
            <person name="Westbrook M.J."/>
            <person name="Young S.L."/>
            <person name="Kuo A."/>
            <person name="Abedin M."/>
            <person name="Chapman J."/>
            <person name="Fairclough S."/>
            <person name="Hellsten U."/>
            <person name="Isogai Y."/>
            <person name="Letunic I."/>
            <person name="Marr M."/>
            <person name="Pincus D."/>
            <person name="Putnam N."/>
            <person name="Rokas A."/>
            <person name="Wright K.J."/>
            <person name="Zuzow R."/>
            <person name="Dirks W."/>
            <person name="Good M."/>
            <person name="Goodstein D."/>
            <person name="Lemons D."/>
            <person name="Li W."/>
            <person name="Lyons J.B."/>
            <person name="Morris A."/>
            <person name="Nichols S."/>
            <person name="Richter D.J."/>
            <person name="Salamov A."/>
            <person name="Bork P."/>
            <person name="Lim W.A."/>
            <person name="Manning G."/>
            <person name="Miller W.T."/>
            <person name="McGinnis W."/>
            <person name="Shapiro H."/>
            <person name="Tjian R."/>
            <person name="Grigoriev I.V."/>
            <person name="Rokhsar D."/>
        </authorList>
    </citation>
    <scope>NUCLEOTIDE SEQUENCE [LARGE SCALE GENOMIC DNA]</scope>
    <source>
        <strain evidence="3">MX1 / ATCC 50154</strain>
    </source>
</reference>
<evidence type="ECO:0008006" key="4">
    <source>
        <dbReference type="Google" id="ProtNLM"/>
    </source>
</evidence>
<dbReference type="GeneID" id="5894118"/>
<keyword evidence="1" id="KW-0732">Signal</keyword>
<protein>
    <recommendedName>
        <fullName evidence="4">Fibrinogen C-terminal domain-containing protein</fullName>
    </recommendedName>
</protein>
<dbReference type="KEGG" id="mbr:MONBRDRAFT_28328"/>
<gene>
    <name evidence="2" type="ORF">MONBRDRAFT_28328</name>
</gene>
<evidence type="ECO:0000313" key="2">
    <source>
        <dbReference type="EMBL" id="EDQ86367.1"/>
    </source>
</evidence>
<organism evidence="2 3">
    <name type="scientific">Monosiga brevicollis</name>
    <name type="common">Choanoflagellate</name>
    <dbReference type="NCBI Taxonomy" id="81824"/>
    <lineage>
        <taxon>Eukaryota</taxon>
        <taxon>Choanoflagellata</taxon>
        <taxon>Craspedida</taxon>
        <taxon>Salpingoecidae</taxon>
        <taxon>Monosiga</taxon>
    </lineage>
</organism>
<feature type="signal peptide" evidence="1">
    <location>
        <begin position="1"/>
        <end position="19"/>
    </location>
</feature>
<dbReference type="InParanoid" id="A9V7U9"/>